<sequence>MPSSLTKLHIVVRLSERRHKISPDREKWLIC</sequence>
<reference evidence="1" key="1">
    <citation type="submission" date="2014-11" db="EMBL/GenBank/DDBJ databases">
        <authorList>
            <person name="Amaro Gonzalez C."/>
        </authorList>
    </citation>
    <scope>NUCLEOTIDE SEQUENCE</scope>
</reference>
<protein>
    <submittedName>
        <fullName evidence="1">Uncharacterized protein</fullName>
    </submittedName>
</protein>
<proteinExistence type="predicted"/>
<name>A0A0E9SZ86_ANGAN</name>
<organism evidence="1">
    <name type="scientific">Anguilla anguilla</name>
    <name type="common">European freshwater eel</name>
    <name type="synonym">Muraena anguilla</name>
    <dbReference type="NCBI Taxonomy" id="7936"/>
    <lineage>
        <taxon>Eukaryota</taxon>
        <taxon>Metazoa</taxon>
        <taxon>Chordata</taxon>
        <taxon>Craniata</taxon>
        <taxon>Vertebrata</taxon>
        <taxon>Euteleostomi</taxon>
        <taxon>Actinopterygii</taxon>
        <taxon>Neopterygii</taxon>
        <taxon>Teleostei</taxon>
        <taxon>Anguilliformes</taxon>
        <taxon>Anguillidae</taxon>
        <taxon>Anguilla</taxon>
    </lineage>
</organism>
<dbReference type="AlphaFoldDB" id="A0A0E9SZ86"/>
<accession>A0A0E9SZ86</accession>
<reference evidence="1" key="2">
    <citation type="journal article" date="2015" name="Fish Shellfish Immunol.">
        <title>Early steps in the European eel (Anguilla anguilla)-Vibrio vulnificus interaction in the gills: Role of the RtxA13 toxin.</title>
        <authorList>
            <person name="Callol A."/>
            <person name="Pajuelo D."/>
            <person name="Ebbesson L."/>
            <person name="Teles M."/>
            <person name="MacKenzie S."/>
            <person name="Amaro C."/>
        </authorList>
    </citation>
    <scope>NUCLEOTIDE SEQUENCE</scope>
</reference>
<dbReference type="EMBL" id="GBXM01061941">
    <property type="protein sequence ID" value="JAH46636.1"/>
    <property type="molecule type" value="Transcribed_RNA"/>
</dbReference>
<evidence type="ECO:0000313" key="1">
    <source>
        <dbReference type="EMBL" id="JAH46636.1"/>
    </source>
</evidence>